<dbReference type="Gene3D" id="3.40.50.2300">
    <property type="match status" value="2"/>
</dbReference>
<feature type="domain" description="HTH cro/C1-type" evidence="5">
    <location>
        <begin position="1"/>
        <end position="45"/>
    </location>
</feature>
<dbReference type="AlphaFoldDB" id="A0A1H4K9U1"/>
<sequence length="329" mass="35586">MTLSAVARKAGVSLSTVSRYVKGELHVTSETATQIHAAMDELGYSPKRQKGRESRVALIVPDLSNPYFADLADVVSRTSAEQGLDPFVAVSGGISSREQQLLTSLSTLPELHGILYVGMNRTNPSLITVAERTPVVVLDEPVVLKGKHSLPFVGADNFSGAYQATNYLLSLNHERIAHIGGPEDLESARERLRGFSEALSSHGHTPDDELIFRGPYSESFGASVLTYVLRLDPRPTALVVSSDIVAVGIISAAEQNGVRIPDDLSIIGFDGIGVGAWLRPKLTTVVQPVQEIVTEGLRQLRRGHNGERAQTHSLPMVLRIRESSSARRP</sequence>
<dbReference type="STRING" id="640635.SAMN04489806_1067"/>
<dbReference type="OrthoDB" id="3227375at2"/>
<evidence type="ECO:0000259" key="5">
    <source>
        <dbReference type="PROSITE" id="PS50943"/>
    </source>
</evidence>
<dbReference type="InterPro" id="IPR000843">
    <property type="entry name" value="HTH_LacI"/>
</dbReference>
<dbReference type="GO" id="GO:0000976">
    <property type="term" value="F:transcription cis-regulatory region binding"/>
    <property type="evidence" value="ECO:0007669"/>
    <property type="project" value="TreeGrafter"/>
</dbReference>
<dbReference type="PANTHER" id="PTHR30146:SF109">
    <property type="entry name" value="HTH-TYPE TRANSCRIPTIONAL REGULATOR GALS"/>
    <property type="match status" value="1"/>
</dbReference>
<evidence type="ECO:0000256" key="1">
    <source>
        <dbReference type="ARBA" id="ARBA00023015"/>
    </source>
</evidence>
<dbReference type="Pfam" id="PF00356">
    <property type="entry name" value="LacI"/>
    <property type="match status" value="1"/>
</dbReference>
<dbReference type="EMBL" id="FNRY01000001">
    <property type="protein sequence ID" value="SEB54915.1"/>
    <property type="molecule type" value="Genomic_DNA"/>
</dbReference>
<keyword evidence="2" id="KW-0238">DNA-binding</keyword>
<dbReference type="CDD" id="cd01392">
    <property type="entry name" value="HTH_LacI"/>
    <property type="match status" value="1"/>
</dbReference>
<dbReference type="InterPro" id="IPR010982">
    <property type="entry name" value="Lambda_DNA-bd_dom_sf"/>
</dbReference>
<dbReference type="SUPFAM" id="SSF53822">
    <property type="entry name" value="Periplasmic binding protein-like I"/>
    <property type="match status" value="1"/>
</dbReference>
<evidence type="ECO:0000313" key="6">
    <source>
        <dbReference type="EMBL" id="SEB54915.1"/>
    </source>
</evidence>
<name>A0A1H4K9U1_9MICO</name>
<dbReference type="RefSeq" id="WP_091180933.1">
    <property type="nucleotide sequence ID" value="NZ_FNRY01000001.1"/>
</dbReference>
<evidence type="ECO:0000259" key="4">
    <source>
        <dbReference type="PROSITE" id="PS50932"/>
    </source>
</evidence>
<dbReference type="Gene3D" id="1.10.260.40">
    <property type="entry name" value="lambda repressor-like DNA-binding domains"/>
    <property type="match status" value="1"/>
</dbReference>
<evidence type="ECO:0000256" key="3">
    <source>
        <dbReference type="ARBA" id="ARBA00023163"/>
    </source>
</evidence>
<keyword evidence="7" id="KW-1185">Reference proteome</keyword>
<protein>
    <submittedName>
        <fullName evidence="6">Transcriptional regulator, LacI family</fullName>
    </submittedName>
</protein>
<organism evidence="6 7">
    <name type="scientific">Paramicrobacterium humi</name>
    <dbReference type="NCBI Taxonomy" id="640635"/>
    <lineage>
        <taxon>Bacteria</taxon>
        <taxon>Bacillati</taxon>
        <taxon>Actinomycetota</taxon>
        <taxon>Actinomycetes</taxon>
        <taxon>Micrococcales</taxon>
        <taxon>Microbacteriaceae</taxon>
        <taxon>Paramicrobacterium</taxon>
    </lineage>
</organism>
<dbReference type="PROSITE" id="PS50932">
    <property type="entry name" value="HTH_LACI_2"/>
    <property type="match status" value="1"/>
</dbReference>
<dbReference type="PROSITE" id="PS50943">
    <property type="entry name" value="HTH_CROC1"/>
    <property type="match status" value="1"/>
</dbReference>
<dbReference type="Pfam" id="PF13377">
    <property type="entry name" value="Peripla_BP_3"/>
    <property type="match status" value="1"/>
</dbReference>
<gene>
    <name evidence="6" type="ORF">SAMN04489806_1067</name>
</gene>
<dbReference type="InterPro" id="IPR046335">
    <property type="entry name" value="LacI/GalR-like_sensor"/>
</dbReference>
<keyword evidence="1" id="KW-0805">Transcription regulation</keyword>
<dbReference type="InterPro" id="IPR001387">
    <property type="entry name" value="Cro/C1-type_HTH"/>
</dbReference>
<dbReference type="CDD" id="cd06267">
    <property type="entry name" value="PBP1_LacI_sugar_binding-like"/>
    <property type="match status" value="1"/>
</dbReference>
<reference evidence="6 7" key="1">
    <citation type="submission" date="2016-10" db="EMBL/GenBank/DDBJ databases">
        <authorList>
            <person name="de Groot N.N."/>
        </authorList>
    </citation>
    <scope>NUCLEOTIDE SEQUENCE [LARGE SCALE GENOMIC DNA]</scope>
    <source>
        <strain evidence="6 7">DSM 21799</strain>
    </source>
</reference>
<proteinExistence type="predicted"/>
<accession>A0A1H4K9U1</accession>
<evidence type="ECO:0000256" key="2">
    <source>
        <dbReference type="ARBA" id="ARBA00023125"/>
    </source>
</evidence>
<dbReference type="PANTHER" id="PTHR30146">
    <property type="entry name" value="LACI-RELATED TRANSCRIPTIONAL REPRESSOR"/>
    <property type="match status" value="1"/>
</dbReference>
<dbReference type="GO" id="GO:0003700">
    <property type="term" value="F:DNA-binding transcription factor activity"/>
    <property type="evidence" value="ECO:0007669"/>
    <property type="project" value="TreeGrafter"/>
</dbReference>
<dbReference type="SUPFAM" id="SSF47413">
    <property type="entry name" value="lambda repressor-like DNA-binding domains"/>
    <property type="match status" value="1"/>
</dbReference>
<dbReference type="InterPro" id="IPR028082">
    <property type="entry name" value="Peripla_BP_I"/>
</dbReference>
<evidence type="ECO:0000313" key="7">
    <source>
        <dbReference type="Proteomes" id="UP000199183"/>
    </source>
</evidence>
<dbReference type="SMART" id="SM00354">
    <property type="entry name" value="HTH_LACI"/>
    <property type="match status" value="1"/>
</dbReference>
<dbReference type="Proteomes" id="UP000199183">
    <property type="component" value="Unassembled WGS sequence"/>
</dbReference>
<keyword evidence="3" id="KW-0804">Transcription</keyword>
<feature type="domain" description="HTH lacI-type" evidence="4">
    <location>
        <begin position="1"/>
        <end position="55"/>
    </location>
</feature>